<dbReference type="EMBL" id="QEIN01000121">
    <property type="protein sequence ID" value="RCV56911.1"/>
    <property type="molecule type" value="Genomic_DNA"/>
</dbReference>
<reference evidence="3 4" key="1">
    <citation type="submission" date="2018-04" db="EMBL/GenBank/DDBJ databases">
        <title>Novel actinobacteria from marine sediment.</title>
        <authorList>
            <person name="Ng Z.Y."/>
            <person name="Tan G.Y.A."/>
        </authorList>
    </citation>
    <scope>NUCLEOTIDE SEQUENCE [LARGE SCALE GENOMIC DNA]</scope>
    <source>
        <strain evidence="3 4">TPS81</strain>
    </source>
</reference>
<dbReference type="OrthoDB" id="9783370at2"/>
<feature type="compositionally biased region" description="Basic and acidic residues" evidence="1">
    <location>
        <begin position="10"/>
        <end position="20"/>
    </location>
</feature>
<dbReference type="InterPro" id="IPR003593">
    <property type="entry name" value="AAA+_ATPase"/>
</dbReference>
<dbReference type="SMART" id="SM00382">
    <property type="entry name" value="AAA"/>
    <property type="match status" value="1"/>
</dbReference>
<dbReference type="GO" id="GO:0016887">
    <property type="term" value="F:ATP hydrolysis activity"/>
    <property type="evidence" value="ECO:0007669"/>
    <property type="project" value="InterPro"/>
</dbReference>
<comment type="caution">
    <text evidence="3">The sequence shown here is derived from an EMBL/GenBank/DDBJ whole genome shotgun (WGS) entry which is preliminary data.</text>
</comment>
<dbReference type="Proteomes" id="UP000253318">
    <property type="component" value="Unassembled WGS sequence"/>
</dbReference>
<feature type="domain" description="AAA+ ATPase" evidence="2">
    <location>
        <begin position="98"/>
        <end position="298"/>
    </location>
</feature>
<name>A0A368T727_9ACTN</name>
<dbReference type="GO" id="GO:0005524">
    <property type="term" value="F:ATP binding"/>
    <property type="evidence" value="ECO:0007669"/>
    <property type="project" value="InterPro"/>
</dbReference>
<keyword evidence="4" id="KW-1185">Reference proteome</keyword>
<accession>A0A368T727</accession>
<dbReference type="Gene3D" id="3.40.50.300">
    <property type="entry name" value="P-loop containing nucleotide triphosphate hydrolases"/>
    <property type="match status" value="1"/>
</dbReference>
<evidence type="ECO:0000256" key="1">
    <source>
        <dbReference type="SAM" id="MobiDB-lite"/>
    </source>
</evidence>
<dbReference type="InterPro" id="IPR011704">
    <property type="entry name" value="ATPase_dyneun-rel_AAA"/>
</dbReference>
<protein>
    <submittedName>
        <fullName evidence="3">AAA family ATPase</fullName>
    </submittedName>
</protein>
<evidence type="ECO:0000313" key="3">
    <source>
        <dbReference type="EMBL" id="RCV56911.1"/>
    </source>
</evidence>
<gene>
    <name evidence="3" type="ORF">DEF24_15980</name>
</gene>
<dbReference type="InterPro" id="IPR027417">
    <property type="entry name" value="P-loop_NTPase"/>
</dbReference>
<organism evidence="3 4">
    <name type="scientific">Marinitenerispora sediminis</name>
    <dbReference type="NCBI Taxonomy" id="1931232"/>
    <lineage>
        <taxon>Bacteria</taxon>
        <taxon>Bacillati</taxon>
        <taxon>Actinomycetota</taxon>
        <taxon>Actinomycetes</taxon>
        <taxon>Streptosporangiales</taxon>
        <taxon>Nocardiopsidaceae</taxon>
        <taxon>Marinitenerispora</taxon>
    </lineage>
</organism>
<evidence type="ECO:0000313" key="4">
    <source>
        <dbReference type="Proteomes" id="UP000253318"/>
    </source>
</evidence>
<sequence length="378" mass="41731">MATSPPSSPERSEHEPETDVPRPAWWIYRGSGQPRPYFDLADVLPPAPPWRRFDGGPVLPPPPDDEVEMTRVLGPVTHVEPVHRPAAEVEAVNAALRLRRPLLVTGPPGIGKSSLAYRVARELKLGRVLRWPINSRTDLRSGLYEYDPIARINDISMAAAGARQAGREDEGAAGRSAGRSVGDYLRLAALGTALLPYARPRVLLIDEFDKGDLDLANDLLDVLEAGGYQIPELSRLRSTDPEITVPVDDPDRSARIRHGVVRCSSFPFIVITSNGERPFPPAFRRRCLELHLAEPTAEQLADIVVAHFTERTRGQDRELIDSFLQRYQSLGGLSVDQLLNSVYLASTGVPVDTGSSDDNSLNRVLKLVWQRLTEAGRE</sequence>
<dbReference type="SUPFAM" id="SSF52540">
    <property type="entry name" value="P-loop containing nucleoside triphosphate hydrolases"/>
    <property type="match status" value="1"/>
</dbReference>
<dbReference type="Pfam" id="PF07728">
    <property type="entry name" value="AAA_5"/>
    <property type="match status" value="1"/>
</dbReference>
<proteinExistence type="predicted"/>
<evidence type="ECO:0000259" key="2">
    <source>
        <dbReference type="SMART" id="SM00382"/>
    </source>
</evidence>
<dbReference type="RefSeq" id="WP_114433309.1">
    <property type="nucleotide sequence ID" value="NZ_QEIN01000121.1"/>
</dbReference>
<dbReference type="AlphaFoldDB" id="A0A368T727"/>
<feature type="region of interest" description="Disordered" evidence="1">
    <location>
        <begin position="1"/>
        <end position="25"/>
    </location>
</feature>